<organism evidence="1 2">
    <name type="scientific">Lutimaribacter degradans</name>
    <dbReference type="NCBI Taxonomy" id="2945989"/>
    <lineage>
        <taxon>Bacteria</taxon>
        <taxon>Pseudomonadati</taxon>
        <taxon>Pseudomonadota</taxon>
        <taxon>Alphaproteobacteria</taxon>
        <taxon>Rhodobacterales</taxon>
        <taxon>Roseobacteraceae</taxon>
        <taxon>Lutimaribacter</taxon>
    </lineage>
</organism>
<keyword evidence="2" id="KW-1185">Reference proteome</keyword>
<reference evidence="1" key="1">
    <citation type="submission" date="2022-06" db="EMBL/GenBank/DDBJ databases">
        <title>Lutimaribacter sp. EGI FJ00013, a novel bacterium isolated from a salt lake sediment enrichment.</title>
        <authorList>
            <person name="Gao L."/>
            <person name="Fang B.-Z."/>
            <person name="Li W.-J."/>
        </authorList>
    </citation>
    <scope>NUCLEOTIDE SEQUENCE</scope>
    <source>
        <strain evidence="1">EGI FJ00013</strain>
    </source>
</reference>
<gene>
    <name evidence="1" type="ORF">M8744_17685</name>
</gene>
<name>A0ACC6A0J4_9RHOB</name>
<proteinExistence type="predicted"/>
<accession>A0ACC6A0J4</accession>
<evidence type="ECO:0000313" key="2">
    <source>
        <dbReference type="Proteomes" id="UP001203036"/>
    </source>
</evidence>
<protein>
    <submittedName>
        <fullName evidence="1">IS630 family transposase</fullName>
    </submittedName>
</protein>
<dbReference type="EMBL" id="JAMQGO010000038">
    <property type="protein sequence ID" value="MCM2563968.1"/>
    <property type="molecule type" value="Genomic_DNA"/>
</dbReference>
<sequence>MRRSDICLYLGPADRSELQALISNRNIPRKLVWRAEIVLATSDGHGTVEIMRRAATSKPTVWRWQERYLDEGVDGLKRDKTRPSRVPPLPMETRLKVIAKTVQETPPNATHWSRALMAEAMGISPSSVGRIWAEAGLKPHITKGFKVSNDPMFEEKVTEIVGLYLDPPDRAVVLCVDEKSQIQALDRTQPGLPLKKGRAATMTHDYKRHGTTTLFAALDVKSGQVIGECLPRHRAKEFLKFLRRIDKAVPVRRDVHLVLDNYATHKTPEVQAWLNKHPRFKLHFTPTSASWLNLIERFFAEITSRRIRRGSYSSVDKLEAAIYDYLAQHNEKPRPFKWTKTADDILARESRALNALDEIRGNR</sequence>
<dbReference type="Proteomes" id="UP001203036">
    <property type="component" value="Unassembled WGS sequence"/>
</dbReference>
<comment type="caution">
    <text evidence="1">The sequence shown here is derived from an EMBL/GenBank/DDBJ whole genome shotgun (WGS) entry which is preliminary data.</text>
</comment>
<evidence type="ECO:0000313" key="1">
    <source>
        <dbReference type="EMBL" id="MCM2563968.1"/>
    </source>
</evidence>